<dbReference type="GO" id="GO:0016567">
    <property type="term" value="P:protein ubiquitination"/>
    <property type="evidence" value="ECO:0007669"/>
    <property type="project" value="InterPro"/>
</dbReference>
<proteinExistence type="predicted"/>
<dbReference type="InterPro" id="IPR000210">
    <property type="entry name" value="BTB/POZ_dom"/>
</dbReference>
<name>A0A3L6S6P5_PANMI</name>
<evidence type="ECO:0000256" key="2">
    <source>
        <dbReference type="SAM" id="MobiDB-lite"/>
    </source>
</evidence>
<evidence type="ECO:0000259" key="4">
    <source>
        <dbReference type="PROSITE" id="PS50144"/>
    </source>
</evidence>
<dbReference type="InterPro" id="IPR045005">
    <property type="entry name" value="BPM1-6"/>
</dbReference>
<dbReference type="PROSITE" id="PS50144">
    <property type="entry name" value="MATH"/>
    <property type="match status" value="1"/>
</dbReference>
<feature type="region of interest" description="Disordered" evidence="2">
    <location>
        <begin position="304"/>
        <end position="324"/>
    </location>
</feature>
<reference evidence="6" key="1">
    <citation type="journal article" date="2019" name="Nat. Commun.">
        <title>The genome of broomcorn millet.</title>
        <authorList>
            <person name="Zou C."/>
            <person name="Miki D."/>
            <person name="Li D."/>
            <person name="Tang Q."/>
            <person name="Xiao L."/>
            <person name="Rajput S."/>
            <person name="Deng P."/>
            <person name="Jia W."/>
            <person name="Huang R."/>
            <person name="Zhang M."/>
            <person name="Sun Y."/>
            <person name="Hu J."/>
            <person name="Fu X."/>
            <person name="Schnable P.S."/>
            <person name="Li F."/>
            <person name="Zhang H."/>
            <person name="Feng B."/>
            <person name="Zhu X."/>
            <person name="Liu R."/>
            <person name="Schnable J.C."/>
            <person name="Zhu J.-K."/>
            <person name="Zhang H."/>
        </authorList>
    </citation>
    <scope>NUCLEOTIDE SEQUENCE [LARGE SCALE GENOMIC DNA]</scope>
</reference>
<evidence type="ECO:0000313" key="6">
    <source>
        <dbReference type="Proteomes" id="UP000275267"/>
    </source>
</evidence>
<evidence type="ECO:0008006" key="7">
    <source>
        <dbReference type="Google" id="ProtNLM"/>
    </source>
</evidence>
<evidence type="ECO:0000256" key="1">
    <source>
        <dbReference type="ARBA" id="ARBA00004906"/>
    </source>
</evidence>
<dbReference type="PANTHER" id="PTHR26379">
    <property type="entry name" value="BTB/POZ AND MATH DOMAIN-CONTAINING PROTEIN 1"/>
    <property type="match status" value="1"/>
</dbReference>
<dbReference type="STRING" id="4540.A0A3L6S6P5"/>
<feature type="region of interest" description="Disordered" evidence="2">
    <location>
        <begin position="43"/>
        <end position="79"/>
    </location>
</feature>
<dbReference type="Pfam" id="PF00651">
    <property type="entry name" value="BTB"/>
    <property type="match status" value="1"/>
</dbReference>
<dbReference type="CDD" id="cd00121">
    <property type="entry name" value="MATH"/>
    <property type="match status" value="1"/>
</dbReference>
<dbReference type="Pfam" id="PF22486">
    <property type="entry name" value="MATH_2"/>
    <property type="match status" value="1"/>
</dbReference>
<feature type="domain" description="MATH" evidence="4">
    <location>
        <begin position="92"/>
        <end position="221"/>
    </location>
</feature>
<accession>A0A3L6S6P5</accession>
<evidence type="ECO:0000259" key="3">
    <source>
        <dbReference type="PROSITE" id="PS50097"/>
    </source>
</evidence>
<comment type="caution">
    <text evidence="5">The sequence shown here is derived from an EMBL/GenBank/DDBJ whole genome shotgun (WGS) entry which is preliminary data.</text>
</comment>
<dbReference type="Proteomes" id="UP000275267">
    <property type="component" value="Unassembled WGS sequence"/>
</dbReference>
<sequence>MVRPIRRMPALNAGVPGGPACQRLHKTLPFPLPLLPSLCPHPSVVSSPKNSRAQRRQNPRRHSTSHMPPPESATGDLSGTLSASAIVGGTVTGHHLLHIDCYSQTKAELPTGQCIKSCPFSAGGRSWRISYFPNANKSSAAEYISVLVYLDHSVAQPVKARVRISLLGQAGEPVPSHSKITEVHDFCTASSDFGYSEFIKRAWLEESEHLKVDRFTIRCDVIVITKELSAEERRPQFPLVVVPPSNLHQNLGDLLASKEGADVAFLVAGETFKAHKCVLAARSAVFKAEVFGAMKESTNGALIRVDDMDAQGEEPPTDEEGFSR</sequence>
<evidence type="ECO:0000313" key="5">
    <source>
        <dbReference type="EMBL" id="RLN15716.1"/>
    </source>
</evidence>
<dbReference type="Gene3D" id="2.60.210.10">
    <property type="entry name" value="Apoptosis, Tumor Necrosis Factor Receptor Associated Protein 2, Chain A"/>
    <property type="match status" value="1"/>
</dbReference>
<dbReference type="EMBL" id="PQIB02000005">
    <property type="protein sequence ID" value="RLN15716.1"/>
    <property type="molecule type" value="Genomic_DNA"/>
</dbReference>
<protein>
    <recommendedName>
        <fullName evidence="7">BTB/POZ and MATH domain-containing protein 2-like</fullName>
    </recommendedName>
</protein>
<feature type="compositionally biased region" description="Acidic residues" evidence="2">
    <location>
        <begin position="308"/>
        <end position="324"/>
    </location>
</feature>
<dbReference type="PROSITE" id="PS50097">
    <property type="entry name" value="BTB"/>
    <property type="match status" value="1"/>
</dbReference>
<dbReference type="SUPFAM" id="SSF54695">
    <property type="entry name" value="POZ domain"/>
    <property type="match status" value="1"/>
</dbReference>
<organism evidence="5 6">
    <name type="scientific">Panicum miliaceum</name>
    <name type="common">Proso millet</name>
    <name type="synonym">Broomcorn millet</name>
    <dbReference type="NCBI Taxonomy" id="4540"/>
    <lineage>
        <taxon>Eukaryota</taxon>
        <taxon>Viridiplantae</taxon>
        <taxon>Streptophyta</taxon>
        <taxon>Embryophyta</taxon>
        <taxon>Tracheophyta</taxon>
        <taxon>Spermatophyta</taxon>
        <taxon>Magnoliopsida</taxon>
        <taxon>Liliopsida</taxon>
        <taxon>Poales</taxon>
        <taxon>Poaceae</taxon>
        <taxon>PACMAD clade</taxon>
        <taxon>Panicoideae</taxon>
        <taxon>Panicodae</taxon>
        <taxon>Paniceae</taxon>
        <taxon>Panicinae</taxon>
        <taxon>Panicum</taxon>
        <taxon>Panicum sect. Panicum</taxon>
    </lineage>
</organism>
<dbReference type="SUPFAM" id="SSF49599">
    <property type="entry name" value="TRAF domain-like"/>
    <property type="match status" value="1"/>
</dbReference>
<comment type="pathway">
    <text evidence="1">Protein modification; protein ubiquitination.</text>
</comment>
<dbReference type="AlphaFoldDB" id="A0A3L6S6P5"/>
<gene>
    <name evidence="5" type="ORF">C2845_PM02G13040</name>
</gene>
<dbReference type="PANTHER" id="PTHR26379:SF396">
    <property type="entry name" value="BTB_POZ DOMAIN CONTAINING PROTEIN"/>
    <property type="match status" value="1"/>
</dbReference>
<keyword evidence="6" id="KW-1185">Reference proteome</keyword>
<dbReference type="InterPro" id="IPR002083">
    <property type="entry name" value="MATH/TRAF_dom"/>
</dbReference>
<dbReference type="OrthoDB" id="664503at2759"/>
<dbReference type="Gene3D" id="3.30.710.10">
    <property type="entry name" value="Potassium Channel Kv1.1, Chain A"/>
    <property type="match status" value="1"/>
</dbReference>
<dbReference type="InterPro" id="IPR011333">
    <property type="entry name" value="SKP1/BTB/POZ_sf"/>
</dbReference>
<feature type="compositionally biased region" description="Basic residues" evidence="2">
    <location>
        <begin position="52"/>
        <end position="64"/>
    </location>
</feature>
<dbReference type="InterPro" id="IPR008974">
    <property type="entry name" value="TRAF-like"/>
</dbReference>
<feature type="domain" description="BTB" evidence="3">
    <location>
        <begin position="261"/>
        <end position="324"/>
    </location>
</feature>